<accession>A0A895XLM7</accession>
<name>A0A895XLM7_9ACTN</name>
<feature type="signal peptide" evidence="1">
    <location>
        <begin position="1"/>
        <end position="28"/>
    </location>
</feature>
<protein>
    <submittedName>
        <fullName evidence="2">Uncharacterized protein</fullName>
    </submittedName>
</protein>
<evidence type="ECO:0000313" key="3">
    <source>
        <dbReference type="Proteomes" id="UP000662939"/>
    </source>
</evidence>
<dbReference type="AlphaFoldDB" id="A0A895XLM7"/>
<feature type="chain" id="PRO_5034025165" evidence="1">
    <location>
        <begin position="29"/>
        <end position="128"/>
    </location>
</feature>
<dbReference type="EMBL" id="CP070496">
    <property type="protein sequence ID" value="QSB04319.1"/>
    <property type="molecule type" value="Genomic_DNA"/>
</dbReference>
<keyword evidence="3" id="KW-1185">Reference proteome</keyword>
<keyword evidence="1" id="KW-0732">Signal</keyword>
<dbReference type="Proteomes" id="UP000662939">
    <property type="component" value="Chromosome"/>
</dbReference>
<gene>
    <name evidence="2" type="ORF">JQS30_10965</name>
</gene>
<dbReference type="KEGG" id="nav:JQS30_10965"/>
<evidence type="ECO:0000256" key="1">
    <source>
        <dbReference type="SAM" id="SignalP"/>
    </source>
</evidence>
<evidence type="ECO:0000313" key="2">
    <source>
        <dbReference type="EMBL" id="QSB04319.1"/>
    </source>
</evidence>
<sequence length="128" mass="13538">MFRKTLKTITAVAFAGALAVGSATSASADVVEEHGSYGSGDINVLSNLCIGNWNGDVISILKIANSEYRELCTTYGSGSGEGDINVLSNICALNWDWNNAANLGLIANSKEYRACIEYNEAHGGGDKW</sequence>
<organism evidence="2 3">
    <name type="scientific">Natronoglycomyces albus</name>
    <dbReference type="NCBI Taxonomy" id="2811108"/>
    <lineage>
        <taxon>Bacteria</taxon>
        <taxon>Bacillati</taxon>
        <taxon>Actinomycetota</taxon>
        <taxon>Actinomycetes</taxon>
        <taxon>Glycomycetales</taxon>
        <taxon>Glycomycetaceae</taxon>
        <taxon>Natronoglycomyces</taxon>
    </lineage>
</organism>
<proteinExistence type="predicted"/>
<dbReference type="RefSeq" id="WP_213170317.1">
    <property type="nucleotide sequence ID" value="NZ_CP070496.1"/>
</dbReference>
<reference evidence="2" key="1">
    <citation type="submission" date="2021-02" db="EMBL/GenBank/DDBJ databases">
        <title>Natronoglycomyces albus gen. nov., sp. nov, a haloalkaliphilic actinobacterium from a soda solonchak soil.</title>
        <authorList>
            <person name="Sorokin D.Y."/>
            <person name="Khijniak T.V."/>
            <person name="Zakharycheva A.P."/>
            <person name="Boueva O.V."/>
            <person name="Ariskina E.V."/>
            <person name="Hahnke R.L."/>
            <person name="Bunk B."/>
            <person name="Sproer C."/>
            <person name="Schumann P."/>
            <person name="Evtushenko L.I."/>
            <person name="Kublanov I.V."/>
        </authorList>
    </citation>
    <scope>NUCLEOTIDE SEQUENCE</scope>
    <source>
        <strain evidence="2">DSM 106290</strain>
    </source>
</reference>